<dbReference type="Gene3D" id="3.30.230.30">
    <property type="entry name" value="Impact, N-terminal domain"/>
    <property type="match status" value="1"/>
</dbReference>
<dbReference type="GO" id="GO:0006446">
    <property type="term" value="P:regulation of translational initiation"/>
    <property type="evidence" value="ECO:0007669"/>
    <property type="project" value="TreeGrafter"/>
</dbReference>
<evidence type="ECO:0000259" key="2">
    <source>
        <dbReference type="Pfam" id="PF01205"/>
    </source>
</evidence>
<comment type="similarity">
    <text evidence="1">Belongs to the IMPACT family.</text>
</comment>
<dbReference type="InterPro" id="IPR001498">
    <property type="entry name" value="Impact_N"/>
</dbReference>
<evidence type="ECO:0000256" key="1">
    <source>
        <dbReference type="ARBA" id="ARBA00007665"/>
    </source>
</evidence>
<name>A0A7C0Y3N7_THELI</name>
<dbReference type="PANTHER" id="PTHR16301:SF20">
    <property type="entry name" value="IMPACT FAMILY MEMBER YIGZ"/>
    <property type="match status" value="1"/>
</dbReference>
<organism evidence="4">
    <name type="scientific">Thermococcus litoralis</name>
    <dbReference type="NCBI Taxonomy" id="2265"/>
    <lineage>
        <taxon>Archaea</taxon>
        <taxon>Methanobacteriati</taxon>
        <taxon>Methanobacteriota</taxon>
        <taxon>Thermococci</taxon>
        <taxon>Thermococcales</taxon>
        <taxon>Thermococcaceae</taxon>
        <taxon>Thermococcus</taxon>
    </lineage>
</organism>
<evidence type="ECO:0000259" key="3">
    <source>
        <dbReference type="Pfam" id="PF09186"/>
    </source>
</evidence>
<dbReference type="EMBL" id="DQYG01000156">
    <property type="protein sequence ID" value="HDD31703.1"/>
    <property type="molecule type" value="Genomic_DNA"/>
</dbReference>
<comment type="caution">
    <text evidence="4">The sequence shown here is derived from an EMBL/GenBank/DDBJ whole genome shotgun (WGS) entry which is preliminary data.</text>
</comment>
<dbReference type="Pfam" id="PF01205">
    <property type="entry name" value="Impact_N"/>
    <property type="match status" value="1"/>
</dbReference>
<dbReference type="InterPro" id="IPR015796">
    <property type="entry name" value="Impact_YigZ-like"/>
</dbReference>
<dbReference type="Gene3D" id="3.30.70.240">
    <property type="match status" value="1"/>
</dbReference>
<evidence type="ECO:0000313" key="4">
    <source>
        <dbReference type="EMBL" id="HDD31703.1"/>
    </source>
</evidence>
<protein>
    <submittedName>
        <fullName evidence="4">YigZ family protein</fullName>
    </submittedName>
</protein>
<proteinExistence type="inferred from homology"/>
<dbReference type="PANTHER" id="PTHR16301">
    <property type="entry name" value="IMPACT-RELATED"/>
    <property type="match status" value="1"/>
</dbReference>
<dbReference type="InterPro" id="IPR020568">
    <property type="entry name" value="Ribosomal_Su5_D2-typ_SF"/>
</dbReference>
<dbReference type="SUPFAM" id="SSF54211">
    <property type="entry name" value="Ribosomal protein S5 domain 2-like"/>
    <property type="match status" value="1"/>
</dbReference>
<gene>
    <name evidence="4" type="ORF">ENF72_03675</name>
</gene>
<reference evidence="4" key="1">
    <citation type="journal article" date="2020" name="mSystems">
        <title>Genome- and Community-Level Interaction Insights into Carbon Utilization and Element Cycling Functions of Hydrothermarchaeota in Hydrothermal Sediment.</title>
        <authorList>
            <person name="Zhou Z."/>
            <person name="Liu Y."/>
            <person name="Xu W."/>
            <person name="Pan J."/>
            <person name="Luo Z.H."/>
            <person name="Li M."/>
        </authorList>
    </citation>
    <scope>NUCLEOTIDE SEQUENCE [LARGE SCALE GENOMIC DNA]</scope>
    <source>
        <strain evidence="4">HyVt-151</strain>
    </source>
</reference>
<feature type="domain" description="Impact N-terminal" evidence="2">
    <location>
        <begin position="19"/>
        <end position="124"/>
    </location>
</feature>
<accession>A0A7C0Y3N7</accession>
<feature type="domain" description="UPF0029" evidence="3">
    <location>
        <begin position="140"/>
        <end position="195"/>
    </location>
</feature>
<dbReference type="InterPro" id="IPR023582">
    <property type="entry name" value="Impact"/>
</dbReference>
<dbReference type="AlphaFoldDB" id="A0A7C0Y3N7"/>
<dbReference type="SUPFAM" id="SSF54980">
    <property type="entry name" value="EF-G C-terminal domain-like"/>
    <property type="match status" value="1"/>
</dbReference>
<dbReference type="NCBIfam" id="TIGR00257">
    <property type="entry name" value="IMPACT_YIGZ"/>
    <property type="match status" value="1"/>
</dbReference>
<dbReference type="GO" id="GO:0005737">
    <property type="term" value="C:cytoplasm"/>
    <property type="evidence" value="ECO:0007669"/>
    <property type="project" value="TreeGrafter"/>
</dbReference>
<dbReference type="Proteomes" id="UP000886210">
    <property type="component" value="Unassembled WGS sequence"/>
</dbReference>
<dbReference type="InterPro" id="IPR035647">
    <property type="entry name" value="EFG_III/V"/>
</dbReference>
<sequence>MEGYKTIRGFGKVEKLYVDSLFISYAIPVNSEKEAKEFIRNIKEAHSDATHTVSAYRVREGNTLLSYYDDDGEPRGSAGKPVFKVLEYKGLENVVVVVTRYFGGTKLGYGGLIKAYSETASEALEKAGIIEIIKKELVEIVFPYNLYNAIEKTVEKFEAEILERDFSIEISFVVGILPEQKDEFVKYVNEITKGRAKIREFLDWERKIGKKRD</sequence>
<dbReference type="InterPro" id="IPR015269">
    <property type="entry name" value="UPF0029_Impact_C"/>
</dbReference>
<dbReference type="Pfam" id="PF09186">
    <property type="entry name" value="DUF1949"/>
    <property type="match status" value="1"/>
</dbReference>
<dbReference type="InterPro" id="IPR036956">
    <property type="entry name" value="Impact_N_sf"/>
</dbReference>